<dbReference type="AlphaFoldDB" id="A0A2Z4JDA1"/>
<dbReference type="RefSeq" id="WP_112442990.1">
    <property type="nucleotide sequence ID" value="NZ_CP030074.1"/>
</dbReference>
<reference evidence="2" key="1">
    <citation type="submission" date="2018-06" db="EMBL/GenBank/DDBJ databases">
        <authorList>
            <person name="Li K."/>
        </authorList>
    </citation>
    <scope>NUCLEOTIDE SEQUENCE [LARGE SCALE GENOMIC DNA]</scope>
    <source>
        <strain evidence="2">ZFG47</strain>
        <plasmid evidence="2">unnamed1</plasmid>
    </source>
</reference>
<keyword evidence="1" id="KW-0614">Plasmid</keyword>
<protein>
    <submittedName>
        <fullName evidence="1">Uncharacterized protein</fullName>
    </submittedName>
</protein>
<geneLocation type="plasmid" evidence="1 2">
    <name>unnamed1</name>
</geneLocation>
<sequence>MGIPGRDNDAWFFPFGLDRETYDTVRRHNGGSGFFRRGRSGRDQEAWRADRDALDRLHVATTLGVPGDRTGQLAADVIAAGRAAFEAARRSDRSQEEVWQAKAHITGQVWLAVHLLDGACTLPDEDHTDRARYVQGILDELRALAEEPAV</sequence>
<gene>
    <name evidence="1" type="ORF">DN051_41395</name>
</gene>
<accession>A0A2Z4JDA1</accession>
<keyword evidence="2" id="KW-1185">Reference proteome</keyword>
<dbReference type="EMBL" id="CP030074">
    <property type="protein sequence ID" value="AWW43085.1"/>
    <property type="molecule type" value="Genomic_DNA"/>
</dbReference>
<evidence type="ECO:0000313" key="1">
    <source>
        <dbReference type="EMBL" id="AWW43085.1"/>
    </source>
</evidence>
<proteinExistence type="predicted"/>
<dbReference type="KEGG" id="scad:DN051_41395"/>
<dbReference type="Proteomes" id="UP000249616">
    <property type="component" value="Plasmid unnamed1"/>
</dbReference>
<organism evidence="1 2">
    <name type="scientific">Streptomyces cadmiisoli</name>
    <dbReference type="NCBI Taxonomy" id="2184053"/>
    <lineage>
        <taxon>Bacteria</taxon>
        <taxon>Bacillati</taxon>
        <taxon>Actinomycetota</taxon>
        <taxon>Actinomycetes</taxon>
        <taxon>Kitasatosporales</taxon>
        <taxon>Streptomycetaceae</taxon>
        <taxon>Streptomyces</taxon>
        <taxon>Streptomyces aurantiacus group</taxon>
    </lineage>
</organism>
<name>A0A2Z4JDA1_9ACTN</name>
<evidence type="ECO:0000313" key="2">
    <source>
        <dbReference type="Proteomes" id="UP000249616"/>
    </source>
</evidence>